<feature type="domain" description="Fatty acid desaturase" evidence="2">
    <location>
        <begin position="145"/>
        <end position="356"/>
    </location>
</feature>
<keyword evidence="4" id="KW-1185">Reference proteome</keyword>
<sequence>MGASGVVYDARLTTADRLVLQQLSAEITSTSAADDEASLKETISTLKAFNDPKDARFDPMVFTTIENDEIRSSALPGFLKRLFESYVSWGRHIVRVETDVVLLTHLFLYFSTSLPSAILLYFHFTYLHALCHIAMQGFYMGPYTLLKHQHIHGHGVLAKRFGVFDNFFPYVMDLLMGHTWNSYYFHHVKHHHVEGNGPNDLSSTIRYQRDSIRHFALYVGRFLVGVWFELPRYFFRTNKTALGFKCLACELGSYVLILAMYHLVSKPATVFVFVIPLVGMRLALMTGNWAQHAFVDEDEPDSDYRSSVTLVDVASNRLCFNDGYHTSHHLNPLRHWRDHPAAFLQGKHEYARQQALVFHDIDYLMVTIKLLSKDYVHLAKCLVPIGKEQIAMTLEERAAMLRRHTRAFTEEEIRKK</sequence>
<name>A0AA39XC24_9PEZI</name>
<dbReference type="InterPro" id="IPR005804">
    <property type="entry name" value="FA_desaturase_dom"/>
</dbReference>
<keyword evidence="1" id="KW-0812">Transmembrane</keyword>
<dbReference type="EMBL" id="JAULSR010000002">
    <property type="protein sequence ID" value="KAK0631168.1"/>
    <property type="molecule type" value="Genomic_DNA"/>
</dbReference>
<gene>
    <name evidence="3" type="ORF">B0T17DRAFT_590416</name>
</gene>
<dbReference type="Proteomes" id="UP001174934">
    <property type="component" value="Unassembled WGS sequence"/>
</dbReference>
<dbReference type="PANTHER" id="PTHR36459">
    <property type="entry name" value="ORF"/>
    <property type="match status" value="1"/>
</dbReference>
<keyword evidence="1" id="KW-0472">Membrane</keyword>
<reference evidence="3" key="1">
    <citation type="submission" date="2023-06" db="EMBL/GenBank/DDBJ databases">
        <title>Genome-scale phylogeny and comparative genomics of the fungal order Sordariales.</title>
        <authorList>
            <consortium name="Lawrence Berkeley National Laboratory"/>
            <person name="Hensen N."/>
            <person name="Bonometti L."/>
            <person name="Westerberg I."/>
            <person name="Brannstrom I.O."/>
            <person name="Guillou S."/>
            <person name="Cros-Aarteil S."/>
            <person name="Calhoun S."/>
            <person name="Haridas S."/>
            <person name="Kuo A."/>
            <person name="Mondo S."/>
            <person name="Pangilinan J."/>
            <person name="Riley R."/>
            <person name="LaButti K."/>
            <person name="Andreopoulos B."/>
            <person name="Lipzen A."/>
            <person name="Chen C."/>
            <person name="Yanf M."/>
            <person name="Daum C."/>
            <person name="Ng V."/>
            <person name="Clum A."/>
            <person name="Steindorff A."/>
            <person name="Ohm R."/>
            <person name="Martin F."/>
            <person name="Silar P."/>
            <person name="Natvig D."/>
            <person name="Lalanne C."/>
            <person name="Gautier V."/>
            <person name="Ament-velasquez S.L."/>
            <person name="Kruys A."/>
            <person name="Hutchinson M.I."/>
            <person name="Powell A.J."/>
            <person name="Barry K."/>
            <person name="Miller A.N."/>
            <person name="Grigoriev I.V."/>
            <person name="Debuchy R."/>
            <person name="Gladieux P."/>
            <person name="Thoren M.H."/>
            <person name="Johannesson H."/>
        </authorList>
    </citation>
    <scope>NUCLEOTIDE SEQUENCE</scope>
    <source>
        <strain evidence="3">SMH3391-2</strain>
    </source>
</reference>
<evidence type="ECO:0000313" key="4">
    <source>
        <dbReference type="Proteomes" id="UP001174934"/>
    </source>
</evidence>
<organism evidence="3 4">
    <name type="scientific">Bombardia bombarda</name>
    <dbReference type="NCBI Taxonomy" id="252184"/>
    <lineage>
        <taxon>Eukaryota</taxon>
        <taxon>Fungi</taxon>
        <taxon>Dikarya</taxon>
        <taxon>Ascomycota</taxon>
        <taxon>Pezizomycotina</taxon>
        <taxon>Sordariomycetes</taxon>
        <taxon>Sordariomycetidae</taxon>
        <taxon>Sordariales</taxon>
        <taxon>Lasiosphaeriaceae</taxon>
        <taxon>Bombardia</taxon>
    </lineage>
</organism>
<dbReference type="AlphaFoldDB" id="A0AA39XC24"/>
<feature type="transmembrane region" description="Helical" evidence="1">
    <location>
        <begin position="100"/>
        <end position="120"/>
    </location>
</feature>
<feature type="transmembrane region" description="Helical" evidence="1">
    <location>
        <begin position="242"/>
        <end position="261"/>
    </location>
</feature>
<dbReference type="Pfam" id="PF00487">
    <property type="entry name" value="FA_desaturase"/>
    <property type="match status" value="1"/>
</dbReference>
<proteinExistence type="predicted"/>
<protein>
    <submittedName>
        <fullName evidence="3">Fatty acid desaturase</fullName>
    </submittedName>
</protein>
<evidence type="ECO:0000313" key="3">
    <source>
        <dbReference type="EMBL" id="KAK0631168.1"/>
    </source>
</evidence>
<evidence type="ECO:0000259" key="2">
    <source>
        <dbReference type="Pfam" id="PF00487"/>
    </source>
</evidence>
<keyword evidence="1" id="KW-1133">Transmembrane helix</keyword>
<dbReference type="PANTHER" id="PTHR36459:SF1">
    <property type="entry name" value="FATTY ACID DESATURASE DOMAIN-CONTAINING PROTEIN-RELATED"/>
    <property type="match status" value="1"/>
</dbReference>
<accession>A0AA39XC24</accession>
<dbReference type="GO" id="GO:0006629">
    <property type="term" value="P:lipid metabolic process"/>
    <property type="evidence" value="ECO:0007669"/>
    <property type="project" value="InterPro"/>
</dbReference>
<evidence type="ECO:0000256" key="1">
    <source>
        <dbReference type="SAM" id="Phobius"/>
    </source>
</evidence>
<feature type="transmembrane region" description="Helical" evidence="1">
    <location>
        <begin position="267"/>
        <end position="284"/>
    </location>
</feature>
<comment type="caution">
    <text evidence="3">The sequence shown here is derived from an EMBL/GenBank/DDBJ whole genome shotgun (WGS) entry which is preliminary data.</text>
</comment>